<keyword evidence="2" id="KW-1185">Reference proteome</keyword>
<evidence type="ECO:0000313" key="2">
    <source>
        <dbReference type="Proteomes" id="UP001055879"/>
    </source>
</evidence>
<protein>
    <submittedName>
        <fullName evidence="1">Uncharacterized protein</fullName>
    </submittedName>
</protein>
<reference evidence="1 2" key="2">
    <citation type="journal article" date="2022" name="Mol. Ecol. Resour.">
        <title>The genomes of chicory, endive, great burdock and yacon provide insights into Asteraceae paleo-polyploidization history and plant inulin production.</title>
        <authorList>
            <person name="Fan W."/>
            <person name="Wang S."/>
            <person name="Wang H."/>
            <person name="Wang A."/>
            <person name="Jiang F."/>
            <person name="Liu H."/>
            <person name="Zhao H."/>
            <person name="Xu D."/>
            <person name="Zhang Y."/>
        </authorList>
    </citation>
    <scope>NUCLEOTIDE SEQUENCE [LARGE SCALE GENOMIC DNA]</scope>
    <source>
        <strain evidence="2">cv. Niubang</strain>
    </source>
</reference>
<sequence>MLLTTKTTTIFLWVSPIHQFESKKYLVRHKNVKLRFKLPSRSSQLLSPTFDTNSCTRIPATLSLSSTSRHQVADYDADICRFCAVGNLQKAMDLVCSSEEIILDLKTYCDILQLCAELKALHHGKRVHNLICSRGIELNSVLGSKLVFIAVHAYAVKDLVDDRDAVGGGKAAVSVSCLICLEVVTDNGDHVWGESSNALINSILISQ</sequence>
<dbReference type="Proteomes" id="UP001055879">
    <property type="component" value="Linkage Group LG14"/>
</dbReference>
<comment type="caution">
    <text evidence="1">The sequence shown here is derived from an EMBL/GenBank/DDBJ whole genome shotgun (WGS) entry which is preliminary data.</text>
</comment>
<reference evidence="2" key="1">
    <citation type="journal article" date="2022" name="Mol. Ecol. Resour.">
        <title>The genomes of chicory, endive, great burdock and yacon provide insights into Asteraceae palaeo-polyploidization history and plant inulin production.</title>
        <authorList>
            <person name="Fan W."/>
            <person name="Wang S."/>
            <person name="Wang H."/>
            <person name="Wang A."/>
            <person name="Jiang F."/>
            <person name="Liu H."/>
            <person name="Zhao H."/>
            <person name="Xu D."/>
            <person name="Zhang Y."/>
        </authorList>
    </citation>
    <scope>NUCLEOTIDE SEQUENCE [LARGE SCALE GENOMIC DNA]</scope>
    <source>
        <strain evidence="2">cv. Niubang</strain>
    </source>
</reference>
<accession>A0ACB8Y3J8</accession>
<name>A0ACB8Y3J8_ARCLA</name>
<evidence type="ECO:0000313" key="1">
    <source>
        <dbReference type="EMBL" id="KAI3678188.1"/>
    </source>
</evidence>
<dbReference type="EMBL" id="CM042060">
    <property type="protein sequence ID" value="KAI3678188.1"/>
    <property type="molecule type" value="Genomic_DNA"/>
</dbReference>
<organism evidence="1 2">
    <name type="scientific">Arctium lappa</name>
    <name type="common">Greater burdock</name>
    <name type="synonym">Lappa major</name>
    <dbReference type="NCBI Taxonomy" id="4217"/>
    <lineage>
        <taxon>Eukaryota</taxon>
        <taxon>Viridiplantae</taxon>
        <taxon>Streptophyta</taxon>
        <taxon>Embryophyta</taxon>
        <taxon>Tracheophyta</taxon>
        <taxon>Spermatophyta</taxon>
        <taxon>Magnoliopsida</taxon>
        <taxon>eudicotyledons</taxon>
        <taxon>Gunneridae</taxon>
        <taxon>Pentapetalae</taxon>
        <taxon>asterids</taxon>
        <taxon>campanulids</taxon>
        <taxon>Asterales</taxon>
        <taxon>Asteraceae</taxon>
        <taxon>Carduoideae</taxon>
        <taxon>Cardueae</taxon>
        <taxon>Arctiinae</taxon>
        <taxon>Arctium</taxon>
    </lineage>
</organism>
<proteinExistence type="predicted"/>
<gene>
    <name evidence="1" type="ORF">L6452_37472</name>
</gene>